<dbReference type="Proteomes" id="UP000634136">
    <property type="component" value="Unassembled WGS sequence"/>
</dbReference>
<organism evidence="1 2">
    <name type="scientific">Senna tora</name>
    <dbReference type="NCBI Taxonomy" id="362788"/>
    <lineage>
        <taxon>Eukaryota</taxon>
        <taxon>Viridiplantae</taxon>
        <taxon>Streptophyta</taxon>
        <taxon>Embryophyta</taxon>
        <taxon>Tracheophyta</taxon>
        <taxon>Spermatophyta</taxon>
        <taxon>Magnoliopsida</taxon>
        <taxon>eudicotyledons</taxon>
        <taxon>Gunneridae</taxon>
        <taxon>Pentapetalae</taxon>
        <taxon>rosids</taxon>
        <taxon>fabids</taxon>
        <taxon>Fabales</taxon>
        <taxon>Fabaceae</taxon>
        <taxon>Caesalpinioideae</taxon>
        <taxon>Cassia clade</taxon>
        <taxon>Senna</taxon>
    </lineage>
</organism>
<accession>A0A834WGG9</accession>
<keyword evidence="2" id="KW-1185">Reference proteome</keyword>
<reference evidence="1" key="1">
    <citation type="submission" date="2020-09" db="EMBL/GenBank/DDBJ databases">
        <title>Genome-Enabled Discovery of Anthraquinone Biosynthesis in Senna tora.</title>
        <authorList>
            <person name="Kang S.-H."/>
            <person name="Pandey R.P."/>
            <person name="Lee C.-M."/>
            <person name="Sim J.-S."/>
            <person name="Jeong J.-T."/>
            <person name="Choi B.-S."/>
            <person name="Jung M."/>
            <person name="Ginzburg D."/>
            <person name="Zhao K."/>
            <person name="Won S.Y."/>
            <person name="Oh T.-J."/>
            <person name="Yu Y."/>
            <person name="Kim N.-H."/>
            <person name="Lee O.R."/>
            <person name="Lee T.-H."/>
            <person name="Bashyal P."/>
            <person name="Kim T.-S."/>
            <person name="Lee W.-H."/>
            <person name="Kawkins C."/>
            <person name="Kim C.-K."/>
            <person name="Kim J.S."/>
            <person name="Ahn B.O."/>
            <person name="Rhee S.Y."/>
            <person name="Sohng J.K."/>
        </authorList>
    </citation>
    <scope>NUCLEOTIDE SEQUENCE</scope>
    <source>
        <tissue evidence="1">Leaf</tissue>
    </source>
</reference>
<sequence length="31" mass="3574">MEYVCGLLQQKTSTSRIFDTTEKRKSCSFGE</sequence>
<evidence type="ECO:0000313" key="1">
    <source>
        <dbReference type="EMBL" id="KAF7816199.1"/>
    </source>
</evidence>
<comment type="caution">
    <text evidence="1">The sequence shown here is derived from an EMBL/GenBank/DDBJ whole genome shotgun (WGS) entry which is preliminary data.</text>
</comment>
<dbReference type="EMBL" id="JAAIUW010000009">
    <property type="protein sequence ID" value="KAF7816199.1"/>
    <property type="molecule type" value="Genomic_DNA"/>
</dbReference>
<dbReference type="AlphaFoldDB" id="A0A834WGG9"/>
<protein>
    <submittedName>
        <fullName evidence="1">Uncharacterized protein</fullName>
    </submittedName>
</protein>
<gene>
    <name evidence="1" type="ORF">G2W53_030168</name>
</gene>
<evidence type="ECO:0000313" key="2">
    <source>
        <dbReference type="Proteomes" id="UP000634136"/>
    </source>
</evidence>
<proteinExistence type="predicted"/>
<name>A0A834WGG9_9FABA</name>